<dbReference type="Gene3D" id="1.20.1060.20">
    <property type="match status" value="1"/>
</dbReference>
<protein>
    <recommendedName>
        <fullName evidence="7">Chromosome partition protein Smc</fullName>
    </recommendedName>
</protein>
<dbReference type="InterPro" id="IPR024704">
    <property type="entry name" value="SMC"/>
</dbReference>
<proteinExistence type="inferred from homology"/>
<dbReference type="NCBIfam" id="TIGR02168">
    <property type="entry name" value="SMC_prok_B"/>
    <property type="match status" value="1"/>
</dbReference>
<dbReference type="GO" id="GO:0006260">
    <property type="term" value="P:DNA replication"/>
    <property type="evidence" value="ECO:0007669"/>
    <property type="project" value="UniProtKB-UniRule"/>
</dbReference>
<dbReference type="Gene3D" id="1.10.287.1490">
    <property type="match status" value="1"/>
</dbReference>
<dbReference type="Proteomes" id="UP000463470">
    <property type="component" value="Unassembled WGS sequence"/>
</dbReference>
<comment type="caution">
    <text evidence="10">The sequence shown here is derived from an EMBL/GenBank/DDBJ whole genome shotgun (WGS) entry which is preliminary data.</text>
</comment>
<dbReference type="InterPro" id="IPR027417">
    <property type="entry name" value="P-loop_NTPase"/>
</dbReference>
<feature type="coiled-coil region" evidence="7">
    <location>
        <begin position="686"/>
        <end position="724"/>
    </location>
</feature>
<dbReference type="FunFam" id="3.40.50.300:FF:000901">
    <property type="entry name" value="Chromosome partition protein Smc"/>
    <property type="match status" value="1"/>
</dbReference>
<dbReference type="SMART" id="SM00968">
    <property type="entry name" value="SMC_hinge"/>
    <property type="match status" value="1"/>
</dbReference>
<keyword evidence="5 7" id="KW-0175">Coiled coil</keyword>
<dbReference type="GO" id="GO:0016887">
    <property type="term" value="F:ATP hydrolysis activity"/>
    <property type="evidence" value="ECO:0007669"/>
    <property type="project" value="InterPro"/>
</dbReference>
<evidence type="ECO:0000256" key="8">
    <source>
        <dbReference type="SAM" id="MobiDB-lite"/>
    </source>
</evidence>
<accession>A0A845L5P9</accession>
<dbReference type="InterPro" id="IPR036277">
    <property type="entry name" value="SMC_hinge_sf"/>
</dbReference>
<dbReference type="GO" id="GO:0007059">
    <property type="term" value="P:chromosome segregation"/>
    <property type="evidence" value="ECO:0007669"/>
    <property type="project" value="UniProtKB-UniRule"/>
</dbReference>
<dbReference type="RefSeq" id="WP_161255803.1">
    <property type="nucleotide sequence ID" value="NZ_WXEY01000003.1"/>
</dbReference>
<feature type="compositionally biased region" description="Basic and acidic residues" evidence="8">
    <location>
        <begin position="959"/>
        <end position="972"/>
    </location>
</feature>
<comment type="subcellular location">
    <subcellularLocation>
        <location evidence="1 7">Cytoplasm</location>
    </subcellularLocation>
</comment>
<dbReference type="GO" id="GO:0007062">
    <property type="term" value="P:sister chromatid cohesion"/>
    <property type="evidence" value="ECO:0007669"/>
    <property type="project" value="InterPro"/>
</dbReference>
<keyword evidence="2 7" id="KW-0963">Cytoplasm</keyword>
<dbReference type="HAMAP" id="MF_01894">
    <property type="entry name" value="Smc_prok"/>
    <property type="match status" value="1"/>
</dbReference>
<name>A0A845L5P9_9FIRM</name>
<evidence type="ECO:0000256" key="4">
    <source>
        <dbReference type="ARBA" id="ARBA00022840"/>
    </source>
</evidence>
<dbReference type="Gene3D" id="3.40.50.300">
    <property type="entry name" value="P-loop containing nucleotide triphosphate hydrolases"/>
    <property type="match status" value="2"/>
</dbReference>
<dbReference type="OrthoDB" id="9808768at2"/>
<feature type="region of interest" description="Disordered" evidence="8">
    <location>
        <begin position="896"/>
        <end position="921"/>
    </location>
</feature>
<dbReference type="InterPro" id="IPR011890">
    <property type="entry name" value="SMC_prok"/>
</dbReference>
<sequence>MVLKRIELNGFKSFADKTEILLSPGLTVVVGPNGSGKSNVADAIRWVLGEQSPRSLRGSKMEDVIFAGSDRRKPVGMAEVSLTLDNEKGMLPVDYREVTVTRRVFRSGDSDYLLNRSPCRLRDLQELFSDTGLGREGISIIGQGRVDEVLSSRPEDRRALIEEAAGIVRYRNRKREAVKKLEETQQHLIRLGDIIGELEQQLAAISSQAELARRYQTLEVERKEVELGLLVVDWEEMTATMEQTRRELDRFSALLWEKEVQLATLEGAEADAALAARQAEEALMATRQEAHRRSEGVIALQGRLNVVRERIKGLAAQLQLLTREQEQSRLALAELRNREGEQRERRRLVAEELTASRQEVDARLARSAAAREAVTAAEKEIADLRRRLFDSAQALARLRTQLHEADLRAARQEAQVRRLEEERERSRSRASELEGEADRLRQEAAARERQRADKQAERDAGAAEKAQWRGQSNELDHRLSQTMRRWQEVSARRKAIEAMEKTYEGFASGVREVLAQVKAGNPQFQGIIGVFSDLIEVPPGLETAMDVALGGGMQNIVTEDDQGARGAIEHLKRTRKGRATFLPLKSLQVYGGPGREVLNQPGVIGCAADLVRCAPAHMPAVRFLLGRTLVMENLQGALQFARQTRYQWRIVTLEGDLLQPGGSVTGGSQGQRGGQTFLRRRELALLAEEEQTLGLAISDLKQQREEAAEQIGRLEGQIQERERAITHLDAEKAANAADLARLQRGIEQEARQTRGVEGELAILQDDLTSLMAEKARLQDEMAAGEAEAGNLETAMSERQAELERLRAAGEDDREDLTRWQLALARLEEEIRGIDQSLAALHTEIRKNEKEIGEKEQRCRTANGEMAACAEEQVHMEKDLAAAVAEEADALEQARLRQEEQAEADRRHKETVERRKAVSAEVQPLREKVHQQEVHLARLDTEKDTLTQRLAEQWDLSPEQARERGRRPEDRRAAQKRLNQLRAQQKDMGPVNLLAIEEEERLQERAQFLSRQHEDLMAAKGTLEQVIAEIEGIMVRRFGQAFGEINSRFGEVFADLFQGGRAELALTAPGDLLTTGVDILAQPPGKKLVNLSLLSGGERALTAIALLFALLQFRPSPFCVLDEIEAALDEANVARFGRYLQSLSEKSQFIVISHRKGTMESADYLYGVTMQEAGVSKLISVRMTRPDENSA</sequence>
<feature type="coiled-coil region" evidence="7">
    <location>
        <begin position="304"/>
        <end position="343"/>
    </location>
</feature>
<dbReference type="GO" id="GO:0030261">
    <property type="term" value="P:chromosome condensation"/>
    <property type="evidence" value="ECO:0007669"/>
    <property type="project" value="InterPro"/>
</dbReference>
<reference evidence="10 11" key="1">
    <citation type="submission" date="2020-01" db="EMBL/GenBank/DDBJ databases">
        <title>Whole-genome sequence of Heliobacterium undosum DSM 13378.</title>
        <authorList>
            <person name="Kyndt J.A."/>
            <person name="Meyer T.E."/>
        </authorList>
    </citation>
    <scope>NUCLEOTIDE SEQUENCE [LARGE SCALE GENOMIC DNA]</scope>
    <source>
        <strain evidence="10 11">DSM 13378</strain>
    </source>
</reference>
<dbReference type="Pfam" id="PF06470">
    <property type="entry name" value="SMC_hinge"/>
    <property type="match status" value="1"/>
</dbReference>
<dbReference type="CDD" id="cd03278">
    <property type="entry name" value="ABC_SMC_barmotin"/>
    <property type="match status" value="2"/>
</dbReference>
<feature type="domain" description="SMC hinge" evidence="9">
    <location>
        <begin position="525"/>
        <end position="641"/>
    </location>
</feature>
<dbReference type="EMBL" id="WXEY01000003">
    <property type="protein sequence ID" value="MZP29088.1"/>
    <property type="molecule type" value="Genomic_DNA"/>
</dbReference>
<evidence type="ECO:0000256" key="6">
    <source>
        <dbReference type="ARBA" id="ARBA00023125"/>
    </source>
</evidence>
<keyword evidence="3 7" id="KW-0547">Nucleotide-binding</keyword>
<dbReference type="InterPro" id="IPR003395">
    <property type="entry name" value="RecF/RecN/SMC_N"/>
</dbReference>
<dbReference type="Pfam" id="PF02463">
    <property type="entry name" value="SMC_N"/>
    <property type="match status" value="1"/>
</dbReference>
<gene>
    <name evidence="7 10" type="primary">smc</name>
    <name evidence="10" type="ORF">GTO91_05095</name>
</gene>
<comment type="function">
    <text evidence="7">Required for chromosome condensation and partitioning.</text>
</comment>
<comment type="similarity">
    <text evidence="7">Belongs to the SMC family.</text>
</comment>
<evidence type="ECO:0000259" key="9">
    <source>
        <dbReference type="SMART" id="SM00968"/>
    </source>
</evidence>
<dbReference type="SUPFAM" id="SSF75553">
    <property type="entry name" value="Smc hinge domain"/>
    <property type="match status" value="1"/>
</dbReference>
<evidence type="ECO:0000256" key="7">
    <source>
        <dbReference type="HAMAP-Rule" id="MF_01894"/>
    </source>
</evidence>
<comment type="domain">
    <text evidence="7">Contains large globular domains required for ATP hydrolysis at each terminus and a third globular domain forming a flexible hinge near the middle of the molecule. These domains are separated by coiled-coil structures.</text>
</comment>
<feature type="region of interest" description="Disordered" evidence="8">
    <location>
        <begin position="949"/>
        <end position="973"/>
    </location>
</feature>
<dbReference type="GO" id="GO:0005524">
    <property type="term" value="F:ATP binding"/>
    <property type="evidence" value="ECO:0007669"/>
    <property type="project" value="UniProtKB-UniRule"/>
</dbReference>
<keyword evidence="6 7" id="KW-0238">DNA-binding</keyword>
<dbReference type="PIRSF" id="PIRSF005719">
    <property type="entry name" value="SMC"/>
    <property type="match status" value="1"/>
</dbReference>
<comment type="subunit">
    <text evidence="7">Homodimer.</text>
</comment>
<dbReference type="AlphaFoldDB" id="A0A845L5P9"/>
<dbReference type="GO" id="GO:0003677">
    <property type="term" value="F:DNA binding"/>
    <property type="evidence" value="ECO:0007669"/>
    <property type="project" value="UniProtKB-UniRule"/>
</dbReference>
<keyword evidence="4 7" id="KW-0067">ATP-binding</keyword>
<evidence type="ECO:0000313" key="11">
    <source>
        <dbReference type="Proteomes" id="UP000463470"/>
    </source>
</evidence>
<dbReference type="SUPFAM" id="SSF52540">
    <property type="entry name" value="P-loop containing nucleoside triphosphate hydrolases"/>
    <property type="match status" value="1"/>
</dbReference>
<feature type="compositionally biased region" description="Basic and acidic residues" evidence="8">
    <location>
        <begin position="416"/>
        <end position="462"/>
    </location>
</feature>
<feature type="region of interest" description="Disordered" evidence="8">
    <location>
        <begin position="416"/>
        <end position="480"/>
    </location>
</feature>
<evidence type="ECO:0000256" key="5">
    <source>
        <dbReference type="ARBA" id="ARBA00023054"/>
    </source>
</evidence>
<evidence type="ECO:0000256" key="3">
    <source>
        <dbReference type="ARBA" id="ARBA00022741"/>
    </source>
</evidence>
<evidence type="ECO:0000256" key="2">
    <source>
        <dbReference type="ARBA" id="ARBA00022490"/>
    </source>
</evidence>
<dbReference type="GO" id="GO:0005694">
    <property type="term" value="C:chromosome"/>
    <property type="evidence" value="ECO:0007669"/>
    <property type="project" value="InterPro"/>
</dbReference>
<organism evidence="10 11">
    <name type="scientific">Heliomicrobium undosum</name>
    <dbReference type="NCBI Taxonomy" id="121734"/>
    <lineage>
        <taxon>Bacteria</taxon>
        <taxon>Bacillati</taxon>
        <taxon>Bacillota</taxon>
        <taxon>Clostridia</taxon>
        <taxon>Eubacteriales</taxon>
        <taxon>Heliobacteriaceae</taxon>
        <taxon>Heliomicrobium</taxon>
    </lineage>
</organism>
<feature type="binding site" evidence="7">
    <location>
        <begin position="32"/>
        <end position="39"/>
    </location>
    <ligand>
        <name>ATP</name>
        <dbReference type="ChEBI" id="CHEBI:30616"/>
    </ligand>
</feature>
<dbReference type="FunFam" id="3.40.50.300:FF:000984">
    <property type="entry name" value="Chromosome partition protein Smc"/>
    <property type="match status" value="1"/>
</dbReference>
<dbReference type="InterPro" id="IPR010935">
    <property type="entry name" value="SMC_hinge"/>
</dbReference>
<evidence type="ECO:0000313" key="10">
    <source>
        <dbReference type="EMBL" id="MZP29088.1"/>
    </source>
</evidence>
<dbReference type="Gene3D" id="3.30.70.1620">
    <property type="match status" value="1"/>
</dbReference>
<keyword evidence="11" id="KW-1185">Reference proteome</keyword>
<dbReference type="Gene3D" id="6.10.140.1720">
    <property type="match status" value="1"/>
</dbReference>
<dbReference type="GO" id="GO:0005737">
    <property type="term" value="C:cytoplasm"/>
    <property type="evidence" value="ECO:0007669"/>
    <property type="project" value="UniProtKB-SubCell"/>
</dbReference>
<dbReference type="PANTHER" id="PTHR43977">
    <property type="entry name" value="STRUCTURAL MAINTENANCE OF CHROMOSOMES PROTEIN 3"/>
    <property type="match status" value="1"/>
</dbReference>
<evidence type="ECO:0000256" key="1">
    <source>
        <dbReference type="ARBA" id="ARBA00004496"/>
    </source>
</evidence>